<organism evidence="1 2">
    <name type="scientific">Ligilactobacillus aviarius</name>
    <dbReference type="NCBI Taxonomy" id="1606"/>
    <lineage>
        <taxon>Bacteria</taxon>
        <taxon>Bacillati</taxon>
        <taxon>Bacillota</taxon>
        <taxon>Bacilli</taxon>
        <taxon>Lactobacillales</taxon>
        <taxon>Lactobacillaceae</taxon>
        <taxon>Ligilactobacillus</taxon>
    </lineage>
</organism>
<evidence type="ECO:0000313" key="1">
    <source>
        <dbReference type="EMBL" id="OAQ06718.1"/>
    </source>
</evidence>
<sequence length="141" mass="16594">MVKYVATPTSMLNVKEIKPIDMILYGRIIALSRVRGYCFSMDEMLADTLHTSRSTIQRSLKRLEQLNYIVRVNKYRGSSVSERHIYPFEVYKKVGIRNKNAFPKLKDQVKDLGNDKKDIVSDEKDYFKNIIDEYFKMEESP</sequence>
<proteinExistence type="predicted"/>
<dbReference type="InterPro" id="IPR036388">
    <property type="entry name" value="WH-like_DNA-bd_sf"/>
</dbReference>
<comment type="caution">
    <text evidence="1">The sequence shown here is derived from an EMBL/GenBank/DDBJ whole genome shotgun (WGS) entry which is preliminary data.</text>
</comment>
<dbReference type="InterPro" id="IPR036390">
    <property type="entry name" value="WH_DNA-bd_sf"/>
</dbReference>
<dbReference type="SUPFAM" id="SSF46785">
    <property type="entry name" value="Winged helix' DNA-binding domain"/>
    <property type="match status" value="1"/>
</dbReference>
<dbReference type="EMBL" id="LVKI01000052">
    <property type="protein sequence ID" value="OAQ06718.1"/>
    <property type="molecule type" value="Genomic_DNA"/>
</dbReference>
<dbReference type="RefSeq" id="WP_064208400.1">
    <property type="nucleotide sequence ID" value="NZ_LVKC01000003.1"/>
</dbReference>
<dbReference type="Pfam" id="PF13730">
    <property type="entry name" value="HTH_36"/>
    <property type="match status" value="1"/>
</dbReference>
<accession>A0A179CK63</accession>
<reference evidence="2" key="1">
    <citation type="submission" date="2016-03" db="EMBL/GenBank/DDBJ databases">
        <authorList>
            <person name="Johnson T.J."/>
            <person name="Youmans B."/>
            <person name="Case K."/>
            <person name="Noll S."/>
        </authorList>
    </citation>
    <scope>NUCLEOTIDE SEQUENCE [LARGE SCALE GENOMIC DNA]</scope>
    <source>
        <strain evidence="2">UMNLAv8</strain>
    </source>
</reference>
<protein>
    <submittedName>
        <fullName evidence="1">Uncharacterized protein</fullName>
    </submittedName>
</protein>
<dbReference type="Proteomes" id="UP000078520">
    <property type="component" value="Unassembled WGS sequence"/>
</dbReference>
<dbReference type="AlphaFoldDB" id="A0A179CK63"/>
<dbReference type="Gene3D" id="1.10.10.10">
    <property type="entry name" value="Winged helix-like DNA-binding domain superfamily/Winged helix DNA-binding domain"/>
    <property type="match status" value="1"/>
</dbReference>
<name>A0A179CK63_9LACO</name>
<gene>
    <name evidence="1" type="ORF">A3O14_07580</name>
</gene>
<evidence type="ECO:0000313" key="2">
    <source>
        <dbReference type="Proteomes" id="UP000078520"/>
    </source>
</evidence>